<evidence type="ECO:0008006" key="4">
    <source>
        <dbReference type="Google" id="ProtNLM"/>
    </source>
</evidence>
<protein>
    <recommendedName>
        <fullName evidence="4">DUF485 domain-containing protein</fullName>
    </recommendedName>
</protein>
<feature type="transmembrane region" description="Helical" evidence="1">
    <location>
        <begin position="26"/>
        <end position="50"/>
    </location>
</feature>
<evidence type="ECO:0000256" key="1">
    <source>
        <dbReference type="SAM" id="Phobius"/>
    </source>
</evidence>
<keyword evidence="1" id="KW-0472">Membrane</keyword>
<organism evidence="2 3">
    <name type="scientific">Deinococcus roseus</name>
    <dbReference type="NCBI Taxonomy" id="392414"/>
    <lineage>
        <taxon>Bacteria</taxon>
        <taxon>Thermotogati</taxon>
        <taxon>Deinococcota</taxon>
        <taxon>Deinococci</taxon>
        <taxon>Deinococcales</taxon>
        <taxon>Deinococcaceae</taxon>
        <taxon>Deinococcus</taxon>
    </lineage>
</organism>
<dbReference type="EMBL" id="BMOD01000033">
    <property type="protein sequence ID" value="GGJ55597.1"/>
    <property type="molecule type" value="Genomic_DNA"/>
</dbReference>
<gene>
    <name evidence="2" type="ORF">GCM10008938_47220</name>
</gene>
<reference evidence="3" key="1">
    <citation type="journal article" date="2019" name="Int. J. Syst. Evol. Microbiol.">
        <title>The Global Catalogue of Microorganisms (GCM) 10K type strain sequencing project: providing services to taxonomists for standard genome sequencing and annotation.</title>
        <authorList>
            <consortium name="The Broad Institute Genomics Platform"/>
            <consortium name="The Broad Institute Genome Sequencing Center for Infectious Disease"/>
            <person name="Wu L."/>
            <person name="Ma J."/>
        </authorList>
    </citation>
    <scope>NUCLEOTIDE SEQUENCE [LARGE SCALE GENOMIC DNA]</scope>
    <source>
        <strain evidence="3">JCM 14370</strain>
    </source>
</reference>
<name>A0ABQ2DFL6_9DEIO</name>
<sequence>MPDPESTRRKRKPDLETRREDIRSRLIFMVIGFYFVVMFAFGVLFVMKIIPSAELATAAAVFITPLHGMAQFCLGYYYASNKSGE</sequence>
<comment type="caution">
    <text evidence="2">The sequence shown here is derived from an EMBL/GenBank/DDBJ whole genome shotgun (WGS) entry which is preliminary data.</text>
</comment>
<dbReference type="RefSeq" id="WP_189007997.1">
    <property type="nucleotide sequence ID" value="NZ_BMOD01000033.1"/>
</dbReference>
<proteinExistence type="predicted"/>
<evidence type="ECO:0000313" key="3">
    <source>
        <dbReference type="Proteomes" id="UP000632222"/>
    </source>
</evidence>
<accession>A0ABQ2DFL6</accession>
<evidence type="ECO:0000313" key="2">
    <source>
        <dbReference type="EMBL" id="GGJ55597.1"/>
    </source>
</evidence>
<keyword evidence="1" id="KW-0812">Transmembrane</keyword>
<keyword evidence="1" id="KW-1133">Transmembrane helix</keyword>
<dbReference type="Proteomes" id="UP000632222">
    <property type="component" value="Unassembled WGS sequence"/>
</dbReference>
<feature type="transmembrane region" description="Helical" evidence="1">
    <location>
        <begin position="56"/>
        <end position="79"/>
    </location>
</feature>
<keyword evidence="3" id="KW-1185">Reference proteome</keyword>